<dbReference type="EMBL" id="JXLN01015771">
    <property type="protein sequence ID" value="KPM10803.1"/>
    <property type="molecule type" value="Genomic_DNA"/>
</dbReference>
<accession>A0A132AIP9</accession>
<evidence type="ECO:0000313" key="3">
    <source>
        <dbReference type="Proteomes" id="UP000616769"/>
    </source>
</evidence>
<dbReference type="Pfam" id="PF20146">
    <property type="entry name" value="NRF"/>
    <property type="match status" value="1"/>
</dbReference>
<dbReference type="VEuPathDB" id="VectorBase:SSCA001174"/>
<feature type="domain" description="Nose resistant-to-fluoxetine protein N-terminal" evidence="1">
    <location>
        <begin position="1"/>
        <end position="123"/>
    </location>
</feature>
<evidence type="ECO:0000259" key="1">
    <source>
        <dbReference type="SMART" id="SM00703"/>
    </source>
</evidence>
<dbReference type="AlphaFoldDB" id="A0A132AIP9"/>
<organism evidence="2 3">
    <name type="scientific">Sarcoptes scabiei</name>
    <name type="common">Itch mite</name>
    <name type="synonym">Acarus scabiei</name>
    <dbReference type="NCBI Taxonomy" id="52283"/>
    <lineage>
        <taxon>Eukaryota</taxon>
        <taxon>Metazoa</taxon>
        <taxon>Ecdysozoa</taxon>
        <taxon>Arthropoda</taxon>
        <taxon>Chelicerata</taxon>
        <taxon>Arachnida</taxon>
        <taxon>Acari</taxon>
        <taxon>Acariformes</taxon>
        <taxon>Sarcoptiformes</taxon>
        <taxon>Astigmata</taxon>
        <taxon>Psoroptidia</taxon>
        <taxon>Sarcoptoidea</taxon>
        <taxon>Sarcoptidae</taxon>
        <taxon>Sarcoptinae</taxon>
        <taxon>Sarcoptes</taxon>
    </lineage>
</organism>
<proteinExistence type="predicted"/>
<dbReference type="PANTHER" id="PTHR11161">
    <property type="entry name" value="O-ACYLTRANSFERASE"/>
    <property type="match status" value="1"/>
</dbReference>
<dbReference type="SMART" id="SM00703">
    <property type="entry name" value="NRF"/>
    <property type="match status" value="1"/>
</dbReference>
<comment type="caution">
    <text evidence="2">The sequence shown here is derived from an EMBL/GenBank/DDBJ whole genome shotgun (WGS) entry which is preliminary data.</text>
</comment>
<reference evidence="2 3" key="1">
    <citation type="journal article" date="2015" name="Parasit. Vectors">
        <title>Draft genome of the scabies mite.</title>
        <authorList>
            <person name="Rider S.D.Jr."/>
            <person name="Morgan M.S."/>
            <person name="Arlian L.G."/>
        </authorList>
    </citation>
    <scope>NUCLEOTIDE SEQUENCE [LARGE SCALE GENOMIC DNA]</scope>
    <source>
        <strain evidence="2">Arlian Lab</strain>
    </source>
</reference>
<evidence type="ECO:0000313" key="2">
    <source>
        <dbReference type="EMBL" id="KPM10803.1"/>
    </source>
</evidence>
<dbReference type="PANTHER" id="PTHR11161:SF72">
    <property type="entry name" value="FI21449P1"/>
    <property type="match status" value="1"/>
</dbReference>
<keyword evidence="2" id="KW-0808">Transferase</keyword>
<feature type="non-terminal residue" evidence="2">
    <location>
        <position position="349"/>
    </location>
</feature>
<dbReference type="GO" id="GO:0016746">
    <property type="term" value="F:acyltransferase activity"/>
    <property type="evidence" value="ECO:0007669"/>
    <property type="project" value="UniProtKB-KW"/>
</dbReference>
<keyword evidence="2" id="KW-0012">Acyltransferase</keyword>
<dbReference type="OrthoDB" id="6411378at2759"/>
<protein>
    <submittedName>
        <fullName evidence="2">Acyltransferase-like protein 4</fullName>
    </submittedName>
</protein>
<dbReference type="InterPro" id="IPR052728">
    <property type="entry name" value="O2_lipid_transport_reg"/>
</dbReference>
<dbReference type="Proteomes" id="UP000616769">
    <property type="component" value="Unassembled WGS sequence"/>
</dbReference>
<name>A0A132AIP9_SARSC</name>
<dbReference type="InterPro" id="IPR006621">
    <property type="entry name" value="Nose-resist-to-fluoxetine_N"/>
</dbReference>
<sequence>INSNGRLINSGFLSGTITDYGDFDQCIAIDHRDISGTRIHGQYCLMSLRLPIASSDVEIDFNGTRYENSWASKRFDKIRHRFFHRIVSALCFPSQCRSDEIQSLARKVFETFDLVVDLEACQTKQTEVNWNFAQILSIGLISLYTALKNQSIFLKSVPYWKYVLLRWLRFAPPLLGMFCFQFLWPSIRSGPLMHWDYIRYGHQPCYQSWWANFLFLSNWLPLTKQCGSHTWFLSADFQINLIAYFFILAYIKDFRKGFILNLIALIISMIAPSLINWYYGIPLKTRTFCWWIAIVLILILPFSTYPFIQMEKIPSSFLSLIYTGIKRGLWIVAISWIIYGTCSGCDECK</sequence>
<gene>
    <name evidence="2" type="ORF">QR98_0093660</name>
</gene>